<proteinExistence type="predicted"/>
<dbReference type="EMBL" id="LAZR01018578">
    <property type="protein sequence ID" value="KKL95857.1"/>
    <property type="molecule type" value="Genomic_DNA"/>
</dbReference>
<name>A0A0F9J9U8_9ZZZZ</name>
<accession>A0A0F9J9U8</accession>
<gene>
    <name evidence="1" type="ORF">LCGC14_1850340</name>
</gene>
<organism evidence="1">
    <name type="scientific">marine sediment metagenome</name>
    <dbReference type="NCBI Taxonomy" id="412755"/>
    <lineage>
        <taxon>unclassified sequences</taxon>
        <taxon>metagenomes</taxon>
        <taxon>ecological metagenomes</taxon>
    </lineage>
</organism>
<reference evidence="1" key="1">
    <citation type="journal article" date="2015" name="Nature">
        <title>Complex archaea that bridge the gap between prokaryotes and eukaryotes.</title>
        <authorList>
            <person name="Spang A."/>
            <person name="Saw J.H."/>
            <person name="Jorgensen S.L."/>
            <person name="Zaremba-Niedzwiedzka K."/>
            <person name="Martijn J."/>
            <person name="Lind A.E."/>
            <person name="van Eijk R."/>
            <person name="Schleper C."/>
            <person name="Guy L."/>
            <person name="Ettema T.J."/>
        </authorList>
    </citation>
    <scope>NUCLEOTIDE SEQUENCE</scope>
</reference>
<protein>
    <submittedName>
        <fullName evidence="1">Uncharacterized protein</fullName>
    </submittedName>
</protein>
<evidence type="ECO:0000313" key="1">
    <source>
        <dbReference type="EMBL" id="KKL95857.1"/>
    </source>
</evidence>
<comment type="caution">
    <text evidence="1">The sequence shown here is derived from an EMBL/GenBank/DDBJ whole genome shotgun (WGS) entry which is preliminary data.</text>
</comment>
<dbReference type="AlphaFoldDB" id="A0A0F9J9U8"/>
<sequence length="67" mass="8155">MPRRTVDFHDVILRLKIRDAGQRNVQYKAEIFINRRDIDRVRELILATGFDDVNIRDLKDFKEKKKR</sequence>